<evidence type="ECO:0000313" key="7">
    <source>
        <dbReference type="Proteomes" id="UP000014680"/>
    </source>
</evidence>
<feature type="domain" description="Protein kinase" evidence="5">
    <location>
        <begin position="1144"/>
        <end position="1356"/>
    </location>
</feature>
<keyword evidence="4" id="KW-0812">Transmembrane</keyword>
<dbReference type="KEGG" id="eiv:EIN_235620"/>
<dbReference type="InterPro" id="IPR008271">
    <property type="entry name" value="Ser/Thr_kinase_AS"/>
</dbReference>
<organism evidence="6 7">
    <name type="scientific">Entamoeba invadens IP1</name>
    <dbReference type="NCBI Taxonomy" id="370355"/>
    <lineage>
        <taxon>Eukaryota</taxon>
        <taxon>Amoebozoa</taxon>
        <taxon>Evosea</taxon>
        <taxon>Archamoebae</taxon>
        <taxon>Mastigamoebida</taxon>
        <taxon>Entamoebidae</taxon>
        <taxon>Entamoeba</taxon>
    </lineage>
</organism>
<name>L7FK96_ENTIV</name>
<evidence type="ECO:0000313" key="6">
    <source>
        <dbReference type="EMBL" id="ELP86025.1"/>
    </source>
</evidence>
<evidence type="ECO:0000256" key="2">
    <source>
        <dbReference type="ARBA" id="ARBA00022840"/>
    </source>
</evidence>
<proteinExistence type="predicted"/>
<dbReference type="PROSITE" id="PS00107">
    <property type="entry name" value="PROTEIN_KINASE_ATP"/>
    <property type="match status" value="1"/>
</dbReference>
<dbReference type="GO" id="GO:0004709">
    <property type="term" value="F:MAP kinase kinase kinase activity"/>
    <property type="evidence" value="ECO:0007669"/>
    <property type="project" value="UniProtKB-EC"/>
</dbReference>
<dbReference type="Gene3D" id="1.10.510.10">
    <property type="entry name" value="Transferase(Phosphotransferase) domain 1"/>
    <property type="match status" value="1"/>
</dbReference>
<dbReference type="SMART" id="SM00261">
    <property type="entry name" value="FU"/>
    <property type="match status" value="2"/>
</dbReference>
<keyword evidence="4" id="KW-1133">Transmembrane helix</keyword>
<evidence type="ECO:0000256" key="3">
    <source>
        <dbReference type="PROSITE-ProRule" id="PRU10141"/>
    </source>
</evidence>
<dbReference type="EMBL" id="KB207020">
    <property type="protein sequence ID" value="ELP86025.1"/>
    <property type="molecule type" value="Genomic_DNA"/>
</dbReference>
<dbReference type="InterPro" id="IPR000719">
    <property type="entry name" value="Prot_kinase_dom"/>
</dbReference>
<feature type="transmembrane region" description="Helical" evidence="4">
    <location>
        <begin position="12"/>
        <end position="30"/>
    </location>
</feature>
<dbReference type="Pfam" id="PF00069">
    <property type="entry name" value="Pkinase"/>
    <property type="match status" value="1"/>
</dbReference>
<dbReference type="GeneID" id="14885010"/>
<dbReference type="PANTHER" id="PTHR45756">
    <property type="entry name" value="PALMITOYLTRANSFERASE"/>
    <property type="match status" value="1"/>
</dbReference>
<dbReference type="Proteomes" id="UP000014680">
    <property type="component" value="Unassembled WGS sequence"/>
</dbReference>
<gene>
    <name evidence="6" type="ORF">EIN_235620</name>
</gene>
<dbReference type="SUPFAM" id="SSF56112">
    <property type="entry name" value="Protein kinase-like (PK-like)"/>
    <property type="match status" value="1"/>
</dbReference>
<dbReference type="PANTHER" id="PTHR45756:SF1">
    <property type="entry name" value="PROTEIN KINASE DOMAIN CONTAINING PROTEIN"/>
    <property type="match status" value="1"/>
</dbReference>
<dbReference type="RefSeq" id="XP_004185371.1">
    <property type="nucleotide sequence ID" value="XM_004185323.1"/>
</dbReference>
<protein>
    <submittedName>
        <fullName evidence="6">Protein serine/threonine kinase, putative</fullName>
        <ecNumber evidence="6">2.7.11.25</ecNumber>
    </submittedName>
</protein>
<dbReference type="InterPro" id="IPR009030">
    <property type="entry name" value="Growth_fac_rcpt_cys_sf"/>
</dbReference>
<keyword evidence="1 3" id="KW-0547">Nucleotide-binding</keyword>
<keyword evidence="6" id="KW-0418">Kinase</keyword>
<accession>L7FK96</accession>
<dbReference type="GO" id="GO:0005524">
    <property type="term" value="F:ATP binding"/>
    <property type="evidence" value="ECO:0007669"/>
    <property type="project" value="UniProtKB-UniRule"/>
</dbReference>
<evidence type="ECO:0000256" key="1">
    <source>
        <dbReference type="ARBA" id="ARBA00022741"/>
    </source>
</evidence>
<dbReference type="VEuPathDB" id="AmoebaDB:EIN_235620"/>
<dbReference type="PROSITE" id="PS50011">
    <property type="entry name" value="PROTEIN_KINASE_DOM"/>
    <property type="match status" value="1"/>
</dbReference>
<dbReference type="InterPro" id="IPR017441">
    <property type="entry name" value="Protein_kinase_ATP_BS"/>
</dbReference>
<dbReference type="OrthoDB" id="300641at2759"/>
<dbReference type="Gene3D" id="3.30.200.20">
    <property type="entry name" value="Phosphorylase Kinase, domain 1"/>
    <property type="match status" value="1"/>
</dbReference>
<dbReference type="Gene3D" id="2.10.220.10">
    <property type="entry name" value="Hormone Receptor, Insulin-like Growth Factor Receptor 1, Chain A, domain 2"/>
    <property type="match status" value="1"/>
</dbReference>
<dbReference type="SMART" id="SM00220">
    <property type="entry name" value="S_TKc"/>
    <property type="match status" value="1"/>
</dbReference>
<dbReference type="OMA" id="INSEMCE"/>
<dbReference type="EC" id="2.7.11.25" evidence="6"/>
<keyword evidence="2 3" id="KW-0067">ATP-binding</keyword>
<sequence>MLKLIIIKTNMLFMIVYINIMYALIIYTFSQNCSFPNTILENTTVFDTCTAFNNITIGKISSSDIIQFKMISNANVQMNGRINCVGNGSIVQYVNSNLNLTQQTNFYDSSKLELNENAQLITKKMINLRQHSQLIMKDNSKLLFQGQLYTYNNIKVVMNQNTYIKSSYSLYLNYNSTLTMNDNSTINITNFMHVYFAILIMNSNTIINGVTYLNIMNKAQVTLNDYSSININNNKVKIEKSYFTLNNLSKINSVISFYVHKGGVITLNGMADSVQIITKSLQYVSCYQSCSNIDSFRYTSVLNVTGKSLIGVGNEFVFVNSTLVVSNRDIRDLPIVFYSGSKALNILNSTVQSDINFDIMCSQKAINDKTLAGTKLLLNGRLLRYGTSNKIFCHVEYVTNKIVKYSEPYCPCYDTEDWYITPLQNITSLYVKIDLTKTSLNTNLKSSDNFSSESVTIGNTQISFYISDNVVLGISTKQTVKIKMFLLTKTVLLVSETILTYKDEQFNAAINTNDNFKILVLRCTNGVYNKTSKMCEDTTICDDVNCKYCPFHKINCLSCKNQFAVVNSKCEQIANCEYSISNTCFKCSTGFLLQDNLCVSNATCLLVQLDGKCQICNTNNGYINNNCKCVKSDFNCEVITNINTISCNMGFVLNTTNCLKCNDLYINSEMCENGKITKCDNSSQMNTNGKCENIICVNPNDQNGKCTTMIDNCMLQSNEKCNECKSEHVLSNNTCNNIKEPNCIVHNSLRCLTCAEAFYFDESTKQCVNCNSSCLTCFEESTKCLSCPQNMYLSNYNCNTNENLKFTCKQFASFGSGCVVCNDGYYRVGFDCYECDPKCGTCNYKIGCFSCNSTNYKTNGGDCLPQRDIIGCAIKVTQSGCSKCQDGYYTVNTNECQKCDDNCNTCTLTSKCTSCNNLLVLLGNGSCGGLLQVSKCNKITNSKCSKCSFWYTPSEDGASCESQAVWWVILVAVLFVFGVLFVLIASIVVLTKIILNKIHTHKINKTTTLFVMNKSNIKFIPLQGGVCVSIDLIDLNSDVEQIEVNKETRQVLCVGNTNKNAIKIQFTISSNITKFTIRVDPEVFTLKSGFACEFSVNIKPLCSCKINNIIQLISKNLKTNKEKYDKISLVGVTQQSTRIDYNELSEDKKIGEGSFGVVYQGSFRGNIVAIKKMKTIFNDTESMVEFNNEVSMLDKFGSKYIVHFYGAVFIPSKVCMVTEFAQYGSLQDLMKHKKTEEVNIQIRLKFMTDAAKGISYLHENGILHRDIKPDNILVLSLDSNENVNAKLTDFGSSRNINMMMTNMTFTKGVGTPKYMAPEILNKEKYKKPADVYSFGVSLFECVTWKEPYPKIRFKFP</sequence>
<feature type="binding site" evidence="3">
    <location>
        <position position="1172"/>
    </location>
    <ligand>
        <name>ATP</name>
        <dbReference type="ChEBI" id="CHEBI:30616"/>
    </ligand>
</feature>
<evidence type="ECO:0000256" key="4">
    <source>
        <dbReference type="SAM" id="Phobius"/>
    </source>
</evidence>
<keyword evidence="7" id="KW-1185">Reference proteome</keyword>
<dbReference type="InterPro" id="IPR006212">
    <property type="entry name" value="Furin_repeat"/>
</dbReference>
<dbReference type="InterPro" id="IPR053215">
    <property type="entry name" value="TKL_Ser/Thr_kinase"/>
</dbReference>
<keyword evidence="6" id="KW-0808">Transferase</keyword>
<dbReference type="SUPFAM" id="SSF57184">
    <property type="entry name" value="Growth factor receptor domain"/>
    <property type="match status" value="2"/>
</dbReference>
<feature type="transmembrane region" description="Helical" evidence="4">
    <location>
        <begin position="964"/>
        <end position="995"/>
    </location>
</feature>
<evidence type="ECO:0000259" key="5">
    <source>
        <dbReference type="PROSITE" id="PS50011"/>
    </source>
</evidence>
<dbReference type="InterPro" id="IPR011009">
    <property type="entry name" value="Kinase-like_dom_sf"/>
</dbReference>
<reference evidence="6 7" key="1">
    <citation type="submission" date="2012-10" db="EMBL/GenBank/DDBJ databases">
        <authorList>
            <person name="Zafar N."/>
            <person name="Inman J."/>
            <person name="Hall N."/>
            <person name="Lorenzi H."/>
            <person name="Caler E."/>
        </authorList>
    </citation>
    <scope>NUCLEOTIDE SEQUENCE [LARGE SCALE GENOMIC DNA]</scope>
    <source>
        <strain evidence="6 7">IP1</strain>
    </source>
</reference>
<dbReference type="PROSITE" id="PS00108">
    <property type="entry name" value="PROTEIN_KINASE_ST"/>
    <property type="match status" value="1"/>
</dbReference>
<keyword evidence="4" id="KW-0472">Membrane</keyword>